<sequence>MKNLKAIALRQLVFYCAFILIFYQIPLTSFGQSNWENLAPGAGGQVQDLYFDPHVENRIWLSSDQEGSYVSDDLGQSWDFIGRDFSHGMSFIIRKSNNPNGRIYQGGLWGAHYSDNGGTNWTRIETTKADAIAAIAISPDDSTVVLAPSWHTKDPQKIQASISDPIQELTGERYVYISTDGGNTFTKSVYEPIDGYDHVYEVFIHPTTGIIYLGAASGVYYSNNSQGSSWTRVDNPTDAYLGVDGGITTFTLFKSDGITIDPNGYKFSGGCTGIGFSPSGDRIYAVFQTAEREWAIYSTQTTSLSSSNPGWTKINNNLPVEPQWHIPVIDPRSSSTEHKILLGTTFLGSNNRVGLYEGTITLDGSNNITNNNWQQIIKKPDGNTFTFEEGWETASLISRAYNYTPTSWSNRLIITAGGNNYFLSTDPAAPGWPGNPDSWLPIYTNVSSQNFGPEHTYFSTGFTNTVSYDIDTYENYAVQGNADQGTLESWDFGLSWTKNTVPRGITNSQSVAISNTNPPLVLIDSRPGFGIASKTIGRLYARELTNLNLQPEADDWKLIGGGSDKSNIVNGLPNRQIQGIALDNFHPSRVYVGLRTEFGVGGIYSTEELESIFDGDANWVEISTASMSTEPQFNDIHIDPNNSNVIWAAGNNLYKGTRTAPYTWQWEEMNLTIDDMYVWDDNGNTRVAVAGTVSGNYEVYLIDNPDSTGWNSTGRFIPTGLTIEETLNLRPQVWVEPDETITFGLMAGYSNQIFIGTENTQHKKGLGVFKGTIAANGTVTWEDFTGDDQNMDFIYSRDNSADSKIIRESNGDINYYIPTFGTGVWRRNIDTNAPDQSFKVETSSLRFGKEANESKNFGIASNSGWTISNIPSWITASQSSGTGNDTITLTVNSPNIDIAKRTATIEITSNGRSIEVLITQEGTPIPIDYLNSEILIDGLQDDHWDSLDWYDITENVFGTTTDSQDRFKIAYDRQGLYILVRVQDSTPNNYLQGDTLYLGDDIVVGIDIGNDKNSIITSSDFLFRVRNDGFVEALGESESLGVTTSVNNISAGYVYELFIDWNDLGTVPTNQAELGFEISVSDNQTGTNVDQVNQWFTSININTSNPFQWGNTVLTGPDIPWFEEFSLPVNTLEDSGTTAWSIDLSQASLADANDYFKVIEGGVVEARDLDGEAVLTTEFIDISQATDLKVSVLAKEKGDNFREENSNYIKLFVKIDDGEEILVDQLVGDAEVDDEFIILQKDGLSGDSLQVIVKVANDRGGTFHTIDNLLVDFGSPEVCSEPQDLQITSLTSESVFLEWTVPQQGLSTFEVQIKEQNDSIWTSEIVQYETETNIVDLNSDQQYNWRVRQTCITSNSDWVDGNDFKTLLPVNLVTIYRETFDKDSCSSSFDDVVNYECYVDSIVNYSGTAFIDDKFNNGTYENASNLNHVFLGDSLQDFSISGLNTTGYTNLILQFGIQKNGNNQDGSDLGVFISSIDTGFNAIPISLPTGDSTSSFWYQLTLDSPDLIENDSLTIIFQALGGSKYRIDDIEILGESTQSVTCDNPQELISSGIGFNSVNLSWAQISTATQGYEIRVFESGSSQYLLDTMLTEENISIDGLTQNTTYTWEVRSNCSANTQSSWVSSNFTTLANQEQDLFKETFDQQSCSSSSSDVANYTCYSESNATHSGTAVINDNLNNGTYSGATNGNHVFLNFQGATYQIEDIDLTGNTNLQLNFGIRKNGKNEDGSNLSLEITSDGTNWQTLSVTLPTGDGTNDQWYLIEVPISLAASSDFGVRFTTLGSPKFRLDDISFTGTLNLSSRLLNTEDDLEEELSVDIDRLKVYPNGFNDQLNILIPNDMNVDQIVIYDLTGRMYFKSSGNSTEKIQINTSNWKNQLYLLQLTDQKGELSHIKLIKSN</sequence>
<proteinExistence type="predicted"/>
<dbReference type="SUPFAM" id="SSF49265">
    <property type="entry name" value="Fibronectin type III"/>
    <property type="match status" value="1"/>
</dbReference>
<dbReference type="RefSeq" id="WP_169680033.1">
    <property type="nucleotide sequence ID" value="NZ_JABBNU010000004.1"/>
</dbReference>
<evidence type="ECO:0000256" key="1">
    <source>
        <dbReference type="ARBA" id="ARBA00022737"/>
    </source>
</evidence>
<organism evidence="4 5">
    <name type="scientific">Marinigracilibium pacificum</name>
    <dbReference type="NCBI Taxonomy" id="2729599"/>
    <lineage>
        <taxon>Bacteria</taxon>
        <taxon>Pseudomonadati</taxon>
        <taxon>Bacteroidota</taxon>
        <taxon>Cytophagia</taxon>
        <taxon>Cytophagales</taxon>
        <taxon>Flammeovirgaceae</taxon>
        <taxon>Marinigracilibium</taxon>
    </lineage>
</organism>
<dbReference type="InterPro" id="IPR024361">
    <property type="entry name" value="BACON"/>
</dbReference>
<evidence type="ECO:0000313" key="5">
    <source>
        <dbReference type="Proteomes" id="UP000559010"/>
    </source>
</evidence>
<dbReference type="SUPFAM" id="SSF110296">
    <property type="entry name" value="Oligoxyloglucan reducing end-specific cellobiohydrolase"/>
    <property type="match status" value="1"/>
</dbReference>
<dbReference type="Gene3D" id="2.60.40.10">
    <property type="entry name" value="Immunoglobulins"/>
    <property type="match status" value="3"/>
</dbReference>
<dbReference type="Pfam" id="PF18962">
    <property type="entry name" value="Por_Secre_tail"/>
    <property type="match status" value="1"/>
</dbReference>
<evidence type="ECO:0000259" key="3">
    <source>
        <dbReference type="PROSITE" id="PS50853"/>
    </source>
</evidence>
<dbReference type="InterPro" id="IPR003961">
    <property type="entry name" value="FN3_dom"/>
</dbReference>
<dbReference type="CDD" id="cd00063">
    <property type="entry name" value="FN3"/>
    <property type="match status" value="1"/>
</dbReference>
<keyword evidence="2" id="KW-1133">Transmembrane helix</keyword>
<dbReference type="NCBIfam" id="TIGR04183">
    <property type="entry name" value="Por_Secre_tail"/>
    <property type="match status" value="1"/>
</dbReference>
<feature type="domain" description="Fibronectin type-III" evidence="3">
    <location>
        <begin position="1544"/>
        <end position="1633"/>
    </location>
</feature>
<dbReference type="InterPro" id="IPR050991">
    <property type="entry name" value="ECM_Regulatory_Proteins"/>
</dbReference>
<comment type="caution">
    <text evidence="4">The sequence shown here is derived from an EMBL/GenBank/DDBJ whole genome shotgun (WGS) entry which is preliminary data.</text>
</comment>
<keyword evidence="5" id="KW-1185">Reference proteome</keyword>
<dbReference type="SMART" id="SM00060">
    <property type="entry name" value="FN3"/>
    <property type="match status" value="2"/>
</dbReference>
<gene>
    <name evidence="4" type="ORF">HH304_08140</name>
</gene>
<dbReference type="Gene3D" id="2.130.10.10">
    <property type="entry name" value="YVTN repeat-like/Quinoprotein amine dehydrogenase"/>
    <property type="match status" value="2"/>
</dbReference>
<dbReference type="InterPro" id="IPR010502">
    <property type="entry name" value="Carb-bd_dom_fam9"/>
</dbReference>
<dbReference type="Gene3D" id="2.60.40.1190">
    <property type="match status" value="1"/>
</dbReference>
<dbReference type="InterPro" id="IPR036116">
    <property type="entry name" value="FN3_sf"/>
</dbReference>
<dbReference type="EMBL" id="JABBNU010000004">
    <property type="protein sequence ID" value="NMM48366.1"/>
    <property type="molecule type" value="Genomic_DNA"/>
</dbReference>
<keyword evidence="1" id="KW-0677">Repeat</keyword>
<dbReference type="GO" id="GO:0016052">
    <property type="term" value="P:carbohydrate catabolic process"/>
    <property type="evidence" value="ECO:0007669"/>
    <property type="project" value="InterPro"/>
</dbReference>
<dbReference type="Pfam" id="PF00041">
    <property type="entry name" value="fn3"/>
    <property type="match status" value="1"/>
</dbReference>
<accession>A0A848IXJ6</accession>
<dbReference type="GO" id="GO:0030246">
    <property type="term" value="F:carbohydrate binding"/>
    <property type="evidence" value="ECO:0007669"/>
    <property type="project" value="InterPro"/>
</dbReference>
<dbReference type="Pfam" id="PF06452">
    <property type="entry name" value="CBM9_1"/>
    <property type="match status" value="1"/>
</dbReference>
<reference evidence="4 5" key="1">
    <citation type="submission" date="2020-04" db="EMBL/GenBank/DDBJ databases">
        <title>Flammeovirgaceae bacterium KN852 isolated from deep sea.</title>
        <authorList>
            <person name="Zhang D.-C."/>
        </authorList>
    </citation>
    <scope>NUCLEOTIDE SEQUENCE [LARGE SCALE GENOMIC DNA]</scope>
    <source>
        <strain evidence="4 5">KN852</strain>
    </source>
</reference>
<dbReference type="PANTHER" id="PTHR46708:SF2">
    <property type="entry name" value="FIBRONECTIN TYPE-III DOMAIN-CONTAINING PROTEIN"/>
    <property type="match status" value="1"/>
</dbReference>
<feature type="domain" description="Fibronectin type-III" evidence="3">
    <location>
        <begin position="1281"/>
        <end position="1369"/>
    </location>
</feature>
<dbReference type="PANTHER" id="PTHR46708">
    <property type="entry name" value="TENASCIN"/>
    <property type="match status" value="1"/>
</dbReference>
<dbReference type="CDD" id="cd15482">
    <property type="entry name" value="Sialidase_non-viral"/>
    <property type="match status" value="1"/>
</dbReference>
<dbReference type="CDD" id="cd14948">
    <property type="entry name" value="BACON"/>
    <property type="match status" value="1"/>
</dbReference>
<feature type="transmembrane region" description="Helical" evidence="2">
    <location>
        <begin position="12"/>
        <end position="30"/>
    </location>
</feature>
<evidence type="ECO:0000313" key="4">
    <source>
        <dbReference type="EMBL" id="NMM48366.1"/>
    </source>
</evidence>
<dbReference type="Pfam" id="PF13004">
    <property type="entry name" value="BACON"/>
    <property type="match status" value="1"/>
</dbReference>
<keyword evidence="2" id="KW-0812">Transmembrane</keyword>
<keyword evidence="2" id="KW-0472">Membrane</keyword>
<dbReference type="InterPro" id="IPR026444">
    <property type="entry name" value="Secre_tail"/>
</dbReference>
<protein>
    <submittedName>
        <fullName evidence="4">T9SS type A sorting domain-containing protein</fullName>
    </submittedName>
</protein>
<dbReference type="InterPro" id="IPR013783">
    <property type="entry name" value="Ig-like_fold"/>
</dbReference>
<dbReference type="PROSITE" id="PS50853">
    <property type="entry name" value="FN3"/>
    <property type="match status" value="2"/>
</dbReference>
<dbReference type="GO" id="GO:0004553">
    <property type="term" value="F:hydrolase activity, hydrolyzing O-glycosyl compounds"/>
    <property type="evidence" value="ECO:0007669"/>
    <property type="project" value="InterPro"/>
</dbReference>
<evidence type="ECO:0000256" key="2">
    <source>
        <dbReference type="SAM" id="Phobius"/>
    </source>
</evidence>
<dbReference type="SUPFAM" id="SSF49344">
    <property type="entry name" value="CBD9-like"/>
    <property type="match status" value="1"/>
</dbReference>
<dbReference type="Proteomes" id="UP000559010">
    <property type="component" value="Unassembled WGS sequence"/>
</dbReference>
<name>A0A848IXJ6_9BACT</name>
<dbReference type="InterPro" id="IPR015943">
    <property type="entry name" value="WD40/YVTN_repeat-like_dom_sf"/>
</dbReference>